<feature type="domain" description="HicB-like antitoxin of toxin-antitoxin system" evidence="1">
    <location>
        <begin position="3"/>
        <end position="126"/>
    </location>
</feature>
<dbReference type="CDD" id="cd22231">
    <property type="entry name" value="RHH_NikR_HicB-like"/>
    <property type="match status" value="1"/>
</dbReference>
<protein>
    <recommendedName>
        <fullName evidence="1">HicB-like antitoxin of toxin-antitoxin system domain-containing protein</fullName>
    </recommendedName>
</protein>
<organism evidence="2">
    <name type="scientific">Acinetobacter baumannii</name>
    <dbReference type="NCBI Taxonomy" id="470"/>
    <lineage>
        <taxon>Bacteria</taxon>
        <taxon>Pseudomonadati</taxon>
        <taxon>Pseudomonadota</taxon>
        <taxon>Gammaproteobacteria</taxon>
        <taxon>Moraxellales</taxon>
        <taxon>Moraxellaceae</taxon>
        <taxon>Acinetobacter</taxon>
        <taxon>Acinetobacter calcoaceticus/baumannii complex</taxon>
    </lineage>
</organism>
<dbReference type="AlphaFoldDB" id="B2C6U1"/>
<evidence type="ECO:0000259" key="1">
    <source>
        <dbReference type="Pfam" id="PF15919"/>
    </source>
</evidence>
<evidence type="ECO:0000313" key="2">
    <source>
        <dbReference type="EMBL" id="ACB05811.1"/>
    </source>
</evidence>
<proteinExistence type="predicted"/>
<dbReference type="SUPFAM" id="SSF143100">
    <property type="entry name" value="TTHA1013/TTHA0281-like"/>
    <property type="match status" value="1"/>
</dbReference>
<dbReference type="Gene3D" id="3.30.160.250">
    <property type="match status" value="1"/>
</dbReference>
<accession>B2C6U1</accession>
<dbReference type="PANTHER" id="PTHR34504">
    <property type="entry name" value="ANTITOXIN HICB"/>
    <property type="match status" value="1"/>
</dbReference>
<dbReference type="PANTHER" id="PTHR34504:SF2">
    <property type="entry name" value="UPF0150 PROTEIN SSL0259"/>
    <property type="match status" value="1"/>
</dbReference>
<dbReference type="RefSeq" id="WP_000465963.1">
    <property type="nucleotide sequence ID" value="NC_010481.1"/>
</dbReference>
<sequence>MFFPIAIEQGSEDQSFGVIVPDIPGCFSAGDTLDEAIRNVKEAISIHLELLASAEEAIPTAQDLAKYVNDPLYEGCAWFLVDLDISRYLGKTEKVNVSLPQRLIHLIDEKVSKDKTYKSRSAFLAAGAEKLLSCH</sequence>
<dbReference type="EMBL" id="EU294228">
    <property type="protein sequence ID" value="ACB05811.1"/>
    <property type="molecule type" value="Genomic_DNA"/>
</dbReference>
<dbReference type="InterPro" id="IPR051404">
    <property type="entry name" value="TA_system_antitoxin"/>
</dbReference>
<name>B2C6U1_ACIBA</name>
<reference evidence="2" key="1">
    <citation type="journal article" date="2008" name="Antimicrob. Agents Chemother.">
        <title>A plasmid-borne blaOXA-58 gene confers imipenem resistance to Acinetobacter baumannii isolates from a Lebanese hospital.</title>
        <authorList>
            <person name="Zarrilli R."/>
            <person name="Vitale D."/>
            <person name="Di Popolo A."/>
            <person name="Bagattini M."/>
            <person name="Daoud Z."/>
            <person name="Khan A.U."/>
            <person name="Afif C."/>
            <person name="Triassi M."/>
        </authorList>
    </citation>
    <scope>NUCLEOTIDE SEQUENCE</scope>
    <source>
        <strain evidence="2">Transconjugant 1</strain>
        <plasmid evidence="2">pABIR</plasmid>
    </source>
</reference>
<dbReference type="InterPro" id="IPR035069">
    <property type="entry name" value="TTHA1013/TTHA0281-like"/>
</dbReference>
<dbReference type="Pfam" id="PF15919">
    <property type="entry name" value="HicB_lk_antitox"/>
    <property type="match status" value="1"/>
</dbReference>
<geneLocation type="plasmid" evidence="2">
    <name>pABIR</name>
</geneLocation>
<dbReference type="InterPro" id="IPR031807">
    <property type="entry name" value="HicB-like"/>
</dbReference>
<keyword evidence="2" id="KW-0614">Plasmid</keyword>
<dbReference type="PATRIC" id="fig|470.2118.peg.3689"/>